<comment type="caution">
    <text evidence="1">The sequence shown here is derived from an EMBL/GenBank/DDBJ whole genome shotgun (WGS) entry which is preliminary data.</text>
</comment>
<name>A0ABW6HD71_9ACTN</name>
<dbReference type="EMBL" id="JBHYTS010000062">
    <property type="protein sequence ID" value="MFE1754591.1"/>
    <property type="molecule type" value="Genomic_DNA"/>
</dbReference>
<keyword evidence="2" id="KW-1185">Reference proteome</keyword>
<accession>A0ABW6HD71</accession>
<reference evidence="1 2" key="1">
    <citation type="submission" date="2024-09" db="EMBL/GenBank/DDBJ databases">
        <title>The Natural Products Discovery Center: Release of the First 8490 Sequenced Strains for Exploring Actinobacteria Biosynthetic Diversity.</title>
        <authorList>
            <person name="Kalkreuter E."/>
            <person name="Kautsar S.A."/>
            <person name="Yang D."/>
            <person name="Bader C.D."/>
            <person name="Teijaro C.N."/>
            <person name="Fluegel L."/>
            <person name="Davis C.M."/>
            <person name="Simpson J.R."/>
            <person name="Lauterbach L."/>
            <person name="Steele A.D."/>
            <person name="Gui C."/>
            <person name="Meng S."/>
            <person name="Li G."/>
            <person name="Viehrig K."/>
            <person name="Ye F."/>
            <person name="Su P."/>
            <person name="Kiefer A.F."/>
            <person name="Nichols A."/>
            <person name="Cepeda A.J."/>
            <person name="Yan W."/>
            <person name="Fan B."/>
            <person name="Jiang Y."/>
            <person name="Adhikari A."/>
            <person name="Zheng C.-J."/>
            <person name="Schuster L."/>
            <person name="Cowan T.M."/>
            <person name="Smanski M.J."/>
            <person name="Chevrette M.G."/>
            <person name="De Carvalho L.P.S."/>
            <person name="Shen B."/>
        </authorList>
    </citation>
    <scope>NUCLEOTIDE SEQUENCE [LARGE SCALE GENOMIC DNA]</scope>
    <source>
        <strain evidence="1 2">NPDC059500</strain>
    </source>
</reference>
<proteinExistence type="predicted"/>
<evidence type="ECO:0000313" key="1">
    <source>
        <dbReference type="EMBL" id="MFE1754591.1"/>
    </source>
</evidence>
<protein>
    <submittedName>
        <fullName evidence="1">Uncharacterized protein</fullName>
    </submittedName>
</protein>
<organism evidence="1 2">
    <name type="scientific">Streptomyces anandii</name>
    <dbReference type="NCBI Taxonomy" id="285454"/>
    <lineage>
        <taxon>Bacteria</taxon>
        <taxon>Bacillati</taxon>
        <taxon>Actinomycetota</taxon>
        <taxon>Actinomycetes</taxon>
        <taxon>Kitasatosporales</taxon>
        <taxon>Streptomycetaceae</taxon>
        <taxon>Streptomyces</taxon>
    </lineage>
</organism>
<dbReference type="RefSeq" id="WP_381829389.1">
    <property type="nucleotide sequence ID" value="NZ_JBHYTS010000062.1"/>
</dbReference>
<sequence length="219" mass="23186">MSGDGGEDIKAQGLDLIAQGITQTLDELREIGIDYVAATGRGFVSIALNGLALGHDGLTSAFESFCERWEWGVRALVAEGNGFAQAVGLSAGTYYETDQYVDGMFKVGANALMGNPHASEDDVTKMSWEELGRNNAFAHADYSGKSFEEAWDNSKQGWTDATRDVLTSESFTGDIPGPLNMPQHTGMSEEQYKAMLDAAGIGPSAGERAENGEQGGGTG</sequence>
<dbReference type="Proteomes" id="UP001599756">
    <property type="component" value="Unassembled WGS sequence"/>
</dbReference>
<evidence type="ECO:0000313" key="2">
    <source>
        <dbReference type="Proteomes" id="UP001599756"/>
    </source>
</evidence>
<gene>
    <name evidence="1" type="ORF">ACFW88_29280</name>
</gene>